<feature type="signal peptide" evidence="1">
    <location>
        <begin position="1"/>
        <end position="29"/>
    </location>
</feature>
<sequence length="212" mass="23218">MAVTNTNFTFSALLALFLAAISLFGLAEAGTRYPQVTLAQLERALGNDCPPTTTSEAITCQGALPYINAAIKKYGLKSRGQRAAYISNMAYESGNLKYNHNLVTKSQGTRSMLPAVSLKQFVEGNPDVQKLWPQYPTNVETDTIVDVLIQHKADFEPGAWWVISGPGCKESSTGLSKSPATFEHWERTCIFGGEDTIPDRIAKYKTTYDAIL</sequence>
<keyword evidence="3" id="KW-1185">Reference proteome</keyword>
<organism evidence="2 3">
    <name type="scientific">Lunasporangiospora selenospora</name>
    <dbReference type="NCBI Taxonomy" id="979761"/>
    <lineage>
        <taxon>Eukaryota</taxon>
        <taxon>Fungi</taxon>
        <taxon>Fungi incertae sedis</taxon>
        <taxon>Mucoromycota</taxon>
        <taxon>Mortierellomycotina</taxon>
        <taxon>Mortierellomycetes</taxon>
        <taxon>Mortierellales</taxon>
        <taxon>Mortierellaceae</taxon>
        <taxon>Lunasporangiospora</taxon>
    </lineage>
</organism>
<reference evidence="2" key="1">
    <citation type="journal article" date="2020" name="Fungal Divers.">
        <title>Resolving the Mortierellaceae phylogeny through synthesis of multi-gene phylogenetics and phylogenomics.</title>
        <authorList>
            <person name="Vandepol N."/>
            <person name="Liber J."/>
            <person name="Desiro A."/>
            <person name="Na H."/>
            <person name="Kennedy M."/>
            <person name="Barry K."/>
            <person name="Grigoriev I.V."/>
            <person name="Miller A.N."/>
            <person name="O'Donnell K."/>
            <person name="Stajich J.E."/>
            <person name="Bonito G."/>
        </authorList>
    </citation>
    <scope>NUCLEOTIDE SEQUENCE</scope>
    <source>
        <strain evidence="2">KOD1015</strain>
    </source>
</reference>
<comment type="caution">
    <text evidence="2">The sequence shown here is derived from an EMBL/GenBank/DDBJ whole genome shotgun (WGS) entry which is preliminary data.</text>
</comment>
<accession>A0A9P6KH00</accession>
<evidence type="ECO:0000313" key="3">
    <source>
        <dbReference type="Proteomes" id="UP000780801"/>
    </source>
</evidence>
<protein>
    <submittedName>
        <fullName evidence="2">Uncharacterized protein</fullName>
    </submittedName>
</protein>
<dbReference type="OrthoDB" id="2349272at2759"/>
<evidence type="ECO:0000313" key="2">
    <source>
        <dbReference type="EMBL" id="KAF9584573.1"/>
    </source>
</evidence>
<feature type="chain" id="PRO_5040237084" evidence="1">
    <location>
        <begin position="30"/>
        <end position="212"/>
    </location>
</feature>
<dbReference type="Proteomes" id="UP000780801">
    <property type="component" value="Unassembled WGS sequence"/>
</dbReference>
<dbReference type="AlphaFoldDB" id="A0A9P6KH00"/>
<dbReference type="EMBL" id="JAABOA010000381">
    <property type="protein sequence ID" value="KAF9584573.1"/>
    <property type="molecule type" value="Genomic_DNA"/>
</dbReference>
<gene>
    <name evidence="2" type="ORF">BGW38_005987</name>
</gene>
<evidence type="ECO:0000256" key="1">
    <source>
        <dbReference type="SAM" id="SignalP"/>
    </source>
</evidence>
<keyword evidence="1" id="KW-0732">Signal</keyword>
<name>A0A9P6KH00_9FUNG</name>
<proteinExistence type="predicted"/>